<gene>
    <name evidence="3" type="ORF">LEA_08806</name>
</gene>
<dbReference type="PROSITE" id="PS50977">
    <property type="entry name" value="HTH_TETR_2"/>
    <property type="match status" value="1"/>
</dbReference>
<reference evidence="3" key="1">
    <citation type="journal article" date="2013" name="Environ. Microbiol.">
        <title>Microbiota from the distal guts of lean and obese adolescents exhibit partial functional redundancy besides clear differences in community structure.</title>
        <authorList>
            <person name="Ferrer M."/>
            <person name="Ruiz A."/>
            <person name="Lanza F."/>
            <person name="Haange S.B."/>
            <person name="Oberbach A."/>
            <person name="Till H."/>
            <person name="Bargiela R."/>
            <person name="Campoy C."/>
            <person name="Segura M.T."/>
            <person name="Richter M."/>
            <person name="von Bergen M."/>
            <person name="Seifert J."/>
            <person name="Suarez A."/>
        </authorList>
    </citation>
    <scope>NUCLEOTIDE SEQUENCE</scope>
</reference>
<dbReference type="InterPro" id="IPR050624">
    <property type="entry name" value="HTH-type_Tx_Regulator"/>
</dbReference>
<dbReference type="InterPro" id="IPR001647">
    <property type="entry name" value="HTH_TetR"/>
</dbReference>
<dbReference type="InterPro" id="IPR009057">
    <property type="entry name" value="Homeodomain-like_sf"/>
</dbReference>
<name>K1TLD6_9ZZZZ</name>
<dbReference type="PANTHER" id="PTHR43479">
    <property type="entry name" value="ACREF/ENVCD OPERON REPRESSOR-RELATED"/>
    <property type="match status" value="1"/>
</dbReference>
<proteinExistence type="predicted"/>
<evidence type="ECO:0000256" key="1">
    <source>
        <dbReference type="ARBA" id="ARBA00023125"/>
    </source>
</evidence>
<comment type="caution">
    <text evidence="3">The sequence shown here is derived from an EMBL/GenBank/DDBJ whole genome shotgun (WGS) entry which is preliminary data.</text>
</comment>
<organism evidence="3">
    <name type="scientific">human gut metagenome</name>
    <dbReference type="NCBI Taxonomy" id="408170"/>
    <lineage>
        <taxon>unclassified sequences</taxon>
        <taxon>metagenomes</taxon>
        <taxon>organismal metagenomes</taxon>
    </lineage>
</organism>
<protein>
    <submittedName>
        <fullName evidence="3">Transcriptional regulator, TetR family</fullName>
    </submittedName>
</protein>
<evidence type="ECO:0000259" key="2">
    <source>
        <dbReference type="PROSITE" id="PS50977"/>
    </source>
</evidence>
<evidence type="ECO:0000313" key="3">
    <source>
        <dbReference type="EMBL" id="EKC68424.1"/>
    </source>
</evidence>
<feature type="domain" description="HTH tetR-type" evidence="2">
    <location>
        <begin position="1"/>
        <end position="52"/>
    </location>
</feature>
<dbReference type="EMBL" id="AJWY01005882">
    <property type="protein sequence ID" value="EKC68424.1"/>
    <property type="molecule type" value="Genomic_DNA"/>
</dbReference>
<dbReference type="Pfam" id="PF00440">
    <property type="entry name" value="TetR_N"/>
    <property type="match status" value="1"/>
</dbReference>
<dbReference type="SUPFAM" id="SSF46689">
    <property type="entry name" value="Homeodomain-like"/>
    <property type="match status" value="1"/>
</dbReference>
<keyword evidence="1" id="KW-0238">DNA-binding</keyword>
<dbReference type="AlphaFoldDB" id="K1TLD6"/>
<dbReference type="PANTHER" id="PTHR43479:SF11">
    <property type="entry name" value="ACREF_ENVCD OPERON REPRESSOR-RELATED"/>
    <property type="match status" value="1"/>
</dbReference>
<dbReference type="GO" id="GO:0003677">
    <property type="term" value="F:DNA binding"/>
    <property type="evidence" value="ECO:0007669"/>
    <property type="project" value="UniProtKB-KW"/>
</dbReference>
<sequence length="84" mass="9502">TGIEEFSSKGYEKANINVIAKKCGISIGLMYKYFSTKEDLFITCLQRGMKILDDTLDDIMASDDKLLVKAEKVFVQPAFIQRIC</sequence>
<dbReference type="Gene3D" id="1.10.357.10">
    <property type="entry name" value="Tetracycline Repressor, domain 2"/>
    <property type="match status" value="1"/>
</dbReference>
<accession>K1TLD6</accession>
<feature type="non-terminal residue" evidence="3">
    <location>
        <position position="1"/>
    </location>
</feature>